<keyword evidence="5 10" id="KW-0963">Cytoplasm</keyword>
<dbReference type="HAMAP" id="MF_00571">
    <property type="entry name" value="GalP_UDP_trans"/>
    <property type="match status" value="1"/>
</dbReference>
<dbReference type="EC" id="2.7.7.12" evidence="10"/>
<comment type="pathway">
    <text evidence="3 10">Carbohydrate metabolism; galactose metabolism.</text>
</comment>
<accession>A0A0B5AQ54</accession>
<dbReference type="Pfam" id="PF02744">
    <property type="entry name" value="GalP_UDP_tr_C"/>
    <property type="match status" value="1"/>
</dbReference>
<evidence type="ECO:0000256" key="10">
    <source>
        <dbReference type="HAMAP-Rule" id="MF_00571"/>
    </source>
</evidence>
<organism evidence="13 14">
    <name type="scientific">Jeotgalibacillus malaysiensis</name>
    <dbReference type="NCBI Taxonomy" id="1508404"/>
    <lineage>
        <taxon>Bacteria</taxon>
        <taxon>Bacillati</taxon>
        <taxon>Bacillota</taxon>
        <taxon>Bacilli</taxon>
        <taxon>Bacillales</taxon>
        <taxon>Caryophanaceae</taxon>
        <taxon>Jeotgalibacillus</taxon>
    </lineage>
</organism>
<dbReference type="GO" id="GO:0005737">
    <property type="term" value="C:cytoplasm"/>
    <property type="evidence" value="ECO:0007669"/>
    <property type="project" value="UniProtKB-SubCell"/>
</dbReference>
<dbReference type="InterPro" id="IPR005850">
    <property type="entry name" value="GalP_Utransf_C"/>
</dbReference>
<dbReference type="NCBIfam" id="TIGR01239">
    <property type="entry name" value="galT_2"/>
    <property type="match status" value="1"/>
</dbReference>
<evidence type="ECO:0000256" key="7">
    <source>
        <dbReference type="ARBA" id="ARBA00022695"/>
    </source>
</evidence>
<dbReference type="Proteomes" id="UP000031449">
    <property type="component" value="Chromosome"/>
</dbReference>
<comment type="subcellular location">
    <subcellularLocation>
        <location evidence="2 10">Cytoplasm</location>
    </subcellularLocation>
</comment>
<dbReference type="GO" id="GO:0008108">
    <property type="term" value="F:UDP-glucose:hexose-1-phosphate uridylyltransferase activity"/>
    <property type="evidence" value="ECO:0007669"/>
    <property type="project" value="UniProtKB-UniRule"/>
</dbReference>
<protein>
    <recommendedName>
        <fullName evidence="10">Galactose-1-phosphate uridylyltransferase</fullName>
        <shortName evidence="10">Gal-1-P uridylyltransferase</shortName>
        <ecNumber evidence="10">2.7.7.12</ecNumber>
    </recommendedName>
    <alternativeName>
        <fullName evidence="10">UDP-glucose--hexose-1-phosphate uridylyltransferase</fullName>
    </alternativeName>
</protein>
<evidence type="ECO:0000256" key="8">
    <source>
        <dbReference type="ARBA" id="ARBA00023144"/>
    </source>
</evidence>
<feature type="domain" description="Galactose-1-phosphate uridyl transferase N-terminal" evidence="11">
    <location>
        <begin position="18"/>
        <end position="229"/>
    </location>
</feature>
<dbReference type="PROSITE" id="PS01163">
    <property type="entry name" value="GAL_P_UDP_TRANSF_II"/>
    <property type="match status" value="1"/>
</dbReference>
<dbReference type="InterPro" id="IPR005849">
    <property type="entry name" value="GalP_Utransf_N"/>
</dbReference>
<name>A0A0B5AQ54_9BACL</name>
<dbReference type="STRING" id="1508404.JMA_30230"/>
<feature type="domain" description="Galactose-1-phosphate uridyl transferase C-terminal" evidence="12">
    <location>
        <begin position="245"/>
        <end position="420"/>
    </location>
</feature>
<dbReference type="OrthoDB" id="2293at2"/>
<reference evidence="13 14" key="1">
    <citation type="submission" date="2014-08" db="EMBL/GenBank/DDBJ databases">
        <title>Complete genome of a marine bacteria Jeotgalibacillus malaysiensis.</title>
        <authorList>
            <person name="Yaakop A.S."/>
            <person name="Chan K.-G."/>
            <person name="Goh K.M."/>
        </authorList>
    </citation>
    <scope>NUCLEOTIDE SEQUENCE [LARGE SCALE GENOMIC DNA]</scope>
    <source>
        <strain evidence="13 14">D5</strain>
    </source>
</reference>
<evidence type="ECO:0000256" key="4">
    <source>
        <dbReference type="ARBA" id="ARBA00008706"/>
    </source>
</evidence>
<dbReference type="EMBL" id="CP009416">
    <property type="protein sequence ID" value="AJD92340.1"/>
    <property type="molecule type" value="Genomic_DNA"/>
</dbReference>
<evidence type="ECO:0000256" key="2">
    <source>
        <dbReference type="ARBA" id="ARBA00004496"/>
    </source>
</evidence>
<gene>
    <name evidence="10" type="primary">galT</name>
    <name evidence="13" type="ORF">JMA_30230</name>
</gene>
<dbReference type="UniPathway" id="UPA00214"/>
<evidence type="ECO:0000256" key="3">
    <source>
        <dbReference type="ARBA" id="ARBA00004947"/>
    </source>
</evidence>
<dbReference type="PANTHER" id="PTHR39191">
    <property type="entry name" value="GALACTOSE-1-PHOSPHATE URIDYLYLTRANSFERASE"/>
    <property type="match status" value="1"/>
</dbReference>
<evidence type="ECO:0000259" key="12">
    <source>
        <dbReference type="Pfam" id="PF02744"/>
    </source>
</evidence>
<comment type="catalytic activity">
    <reaction evidence="1 10">
        <text>alpha-D-galactose 1-phosphate + UDP-alpha-D-glucose = alpha-D-glucose 1-phosphate + UDP-alpha-D-galactose</text>
        <dbReference type="Rhea" id="RHEA:13989"/>
        <dbReference type="ChEBI" id="CHEBI:58336"/>
        <dbReference type="ChEBI" id="CHEBI:58601"/>
        <dbReference type="ChEBI" id="CHEBI:58885"/>
        <dbReference type="ChEBI" id="CHEBI:66914"/>
        <dbReference type="EC" id="2.7.7.12"/>
    </reaction>
</comment>
<evidence type="ECO:0000256" key="9">
    <source>
        <dbReference type="ARBA" id="ARBA00023277"/>
    </source>
</evidence>
<dbReference type="Pfam" id="PF01087">
    <property type="entry name" value="GalP_UDP_transf"/>
    <property type="match status" value="1"/>
</dbReference>
<dbReference type="InterPro" id="IPR023425">
    <property type="entry name" value="GalP_uridyl_Trfase_II_CS"/>
</dbReference>
<dbReference type="NCBIfam" id="NF003629">
    <property type="entry name" value="PRK05270.1-2"/>
    <property type="match status" value="1"/>
</dbReference>
<sequence>MISLHIERLLQFAVQKQMIEPADIDYARNRILSLLKLNAPEETVVPDEQLETPVPVLNEILSWAETELNVTSITEKDQLDAAIMNCLMPRPSELNRTFNALYQDNPEKATQHFYALSQNANYIRTDRIAKNESWIAGTPFGDLEITINLSKPEKDPAAIAAEKKAKSVGYPSCLLCKENVGYDGRANHPARQNHRIIPVTLEQEQWYFQYSPYVYYNEHAIVLSEEHKPMKVSKESFDRLLAFTEQFPHYFVGSNADLPIVGGSILSHDHFQAGHYEFPMAVAPVTETFTFKGYENVEAGIVKWPMSVLRLRGHDRYELSELAGKVLDRWKHYEDPLVEVLAFSDGEPHNTITPIARMRDGRFEIDLVLRNNRTTEEHPGGIFHPHEELHHIKKENIGLIEVMGLAVLPGRLKEELQLMVDYLANKDIAGLEQDERTAKHSEWAKGIFAAGSLSSENLSEIIKDETGKVFEKVLSHAGVFKQNAQGQEAFKKFLNSIND</sequence>
<keyword evidence="9 10" id="KW-0119">Carbohydrate metabolism</keyword>
<dbReference type="InterPro" id="IPR000766">
    <property type="entry name" value="GalP_uridyl_Trfase_II"/>
</dbReference>
<evidence type="ECO:0000256" key="5">
    <source>
        <dbReference type="ARBA" id="ARBA00022490"/>
    </source>
</evidence>
<dbReference type="KEGG" id="jeo:JMA_30230"/>
<evidence type="ECO:0000256" key="1">
    <source>
        <dbReference type="ARBA" id="ARBA00001107"/>
    </source>
</evidence>
<dbReference type="AlphaFoldDB" id="A0A0B5AQ54"/>
<evidence type="ECO:0000313" key="13">
    <source>
        <dbReference type="EMBL" id="AJD92340.1"/>
    </source>
</evidence>
<keyword evidence="6 10" id="KW-0808">Transferase</keyword>
<comment type="similarity">
    <text evidence="4 10">Belongs to the galactose-1-phosphate uridylyltransferase type 2 family.</text>
</comment>
<dbReference type="PANTHER" id="PTHR39191:SF1">
    <property type="entry name" value="DUF4922 DOMAIN-CONTAINING PROTEIN"/>
    <property type="match status" value="1"/>
</dbReference>
<keyword evidence="14" id="KW-1185">Reference proteome</keyword>
<evidence type="ECO:0000256" key="6">
    <source>
        <dbReference type="ARBA" id="ARBA00022679"/>
    </source>
</evidence>
<keyword evidence="7 10" id="KW-0548">Nucleotidyltransferase</keyword>
<evidence type="ECO:0000259" key="11">
    <source>
        <dbReference type="Pfam" id="PF01087"/>
    </source>
</evidence>
<dbReference type="HOGENOM" id="CLU_047799_0_0_9"/>
<dbReference type="GO" id="GO:0006012">
    <property type="term" value="P:galactose metabolic process"/>
    <property type="evidence" value="ECO:0007669"/>
    <property type="project" value="UniProtKB-UniRule"/>
</dbReference>
<keyword evidence="8 10" id="KW-0299">Galactose metabolism</keyword>
<evidence type="ECO:0000313" key="14">
    <source>
        <dbReference type="Proteomes" id="UP000031449"/>
    </source>
</evidence>
<proteinExistence type="inferred from homology"/>
<dbReference type="PIRSF" id="PIRSF006005">
    <property type="entry name" value="GalT_BS"/>
    <property type="match status" value="1"/>
</dbReference>